<evidence type="ECO:0000313" key="1">
    <source>
        <dbReference type="EMBL" id="PIT38703.1"/>
    </source>
</evidence>
<dbReference type="OrthoDB" id="9157488at2"/>
<dbReference type="InterPro" id="IPR056914">
    <property type="entry name" value="Gp53-like"/>
</dbReference>
<proteinExistence type="predicted"/>
<accession>A0A2N9X6A0</accession>
<gene>
    <name evidence="1" type="ORF">BHC54_09320</name>
</gene>
<dbReference type="Proteomes" id="UP000230202">
    <property type="component" value="Unassembled WGS sequence"/>
</dbReference>
<dbReference type="AlphaFoldDB" id="A0A2N9X6A0"/>
<dbReference type="RefSeq" id="WP_100140665.1">
    <property type="nucleotide sequence ID" value="NZ_CP160327.2"/>
</dbReference>
<reference evidence="1" key="1">
    <citation type="journal article" date="2017" name="MBio">
        <title>Type VI secretion-mediated competition in the bee gut microbiome.</title>
        <authorList>
            <person name="Steele M.I."/>
            <person name="Kwong W.K."/>
            <person name="Powell J.E."/>
            <person name="Whiteley M."/>
            <person name="Moran N.A."/>
        </authorList>
    </citation>
    <scope>NUCLEOTIDE SEQUENCE [LARGE SCALE GENOMIC DNA]</scope>
    <source>
        <strain evidence="1">WkB273</strain>
    </source>
</reference>
<keyword evidence="2" id="KW-1185">Reference proteome</keyword>
<dbReference type="Pfam" id="PF23982">
    <property type="entry name" value="XM1_gp53_minor_capsid"/>
    <property type="match status" value="1"/>
</dbReference>
<comment type="caution">
    <text evidence="1">The sequence shown here is derived from an EMBL/GenBank/DDBJ whole genome shotgun (WGS) entry which is preliminary data.</text>
</comment>
<name>A0A2N9X6A0_9NEIS</name>
<dbReference type="EMBL" id="MEIL01000029">
    <property type="protein sequence ID" value="PIT38703.1"/>
    <property type="molecule type" value="Genomic_DNA"/>
</dbReference>
<protein>
    <submittedName>
        <fullName evidence="1">Uncharacterized protein</fullName>
    </submittedName>
</protein>
<sequence>MGFQKNLNNDLPVGVEGDFASTNPYHTLLVGEGEAKAGESGVIVGRFAWFDPDTGTVSNAKTSAKALIGFARRDNTALIVQFTEESSLKIPKGFAVTLYDGGDFWARFAGGAQIGQKVYANTMDGSVNAADSLPAAVDGASFVDTGFVVASNADAGALAKITKY</sequence>
<evidence type="ECO:0000313" key="2">
    <source>
        <dbReference type="Proteomes" id="UP000230202"/>
    </source>
</evidence>
<organism evidence="1 2">
    <name type="scientific">Snodgrassella alvi</name>
    <dbReference type="NCBI Taxonomy" id="1196083"/>
    <lineage>
        <taxon>Bacteria</taxon>
        <taxon>Pseudomonadati</taxon>
        <taxon>Pseudomonadota</taxon>
        <taxon>Betaproteobacteria</taxon>
        <taxon>Neisseriales</taxon>
        <taxon>Neisseriaceae</taxon>
        <taxon>Snodgrassella</taxon>
    </lineage>
</organism>